<dbReference type="Proteomes" id="UP000886501">
    <property type="component" value="Unassembled WGS sequence"/>
</dbReference>
<sequence length="75" mass="8359">MAVIREELCGIEAVGYRADLIQRLGYVLSQLHPRSDRGEQYGEFRTALVEMDEEATKTLAGCHSTFMCALPLPCP</sequence>
<reference evidence="1" key="2">
    <citation type="journal article" date="2020" name="Nat. Commun.">
        <title>Large-scale genome sequencing of mycorrhizal fungi provides insights into the early evolution of symbiotic traits.</title>
        <authorList>
            <person name="Miyauchi S."/>
            <person name="Kiss E."/>
            <person name="Kuo A."/>
            <person name="Drula E."/>
            <person name="Kohler A."/>
            <person name="Sanchez-Garcia M."/>
            <person name="Morin E."/>
            <person name="Andreopoulos B."/>
            <person name="Barry K.W."/>
            <person name="Bonito G."/>
            <person name="Buee M."/>
            <person name="Carver A."/>
            <person name="Chen C."/>
            <person name="Cichocki N."/>
            <person name="Clum A."/>
            <person name="Culley D."/>
            <person name="Crous P.W."/>
            <person name="Fauchery L."/>
            <person name="Girlanda M."/>
            <person name="Hayes R.D."/>
            <person name="Keri Z."/>
            <person name="LaButti K."/>
            <person name="Lipzen A."/>
            <person name="Lombard V."/>
            <person name="Magnuson J."/>
            <person name="Maillard F."/>
            <person name="Murat C."/>
            <person name="Nolan M."/>
            <person name="Ohm R.A."/>
            <person name="Pangilinan J."/>
            <person name="Pereira M.F."/>
            <person name="Perotto S."/>
            <person name="Peter M."/>
            <person name="Pfister S."/>
            <person name="Riley R."/>
            <person name="Sitrit Y."/>
            <person name="Stielow J.B."/>
            <person name="Szollosi G."/>
            <person name="Zifcakova L."/>
            <person name="Stursova M."/>
            <person name="Spatafora J.W."/>
            <person name="Tedersoo L."/>
            <person name="Vaario L.M."/>
            <person name="Yamada A."/>
            <person name="Yan M."/>
            <person name="Wang P."/>
            <person name="Xu J."/>
            <person name="Bruns T."/>
            <person name="Baldrian P."/>
            <person name="Vilgalys R."/>
            <person name="Dunand C."/>
            <person name="Henrissat B."/>
            <person name="Grigoriev I.V."/>
            <person name="Hibbett D."/>
            <person name="Nagy L.G."/>
            <person name="Martin F.M."/>
        </authorList>
    </citation>
    <scope>NUCLEOTIDE SEQUENCE</scope>
    <source>
        <strain evidence="1">P2</strain>
    </source>
</reference>
<comment type="caution">
    <text evidence="1">The sequence shown here is derived from an EMBL/GenBank/DDBJ whole genome shotgun (WGS) entry which is preliminary data.</text>
</comment>
<protein>
    <submittedName>
        <fullName evidence="1">Uncharacterized protein</fullName>
    </submittedName>
</protein>
<organism evidence="1 2">
    <name type="scientific">Thelephora ganbajun</name>
    <name type="common">Ganba fungus</name>
    <dbReference type="NCBI Taxonomy" id="370292"/>
    <lineage>
        <taxon>Eukaryota</taxon>
        <taxon>Fungi</taxon>
        <taxon>Dikarya</taxon>
        <taxon>Basidiomycota</taxon>
        <taxon>Agaricomycotina</taxon>
        <taxon>Agaricomycetes</taxon>
        <taxon>Thelephorales</taxon>
        <taxon>Thelephoraceae</taxon>
        <taxon>Thelephora</taxon>
    </lineage>
</organism>
<accession>A0ACB6YZP3</accession>
<reference evidence="1" key="1">
    <citation type="submission" date="2019-10" db="EMBL/GenBank/DDBJ databases">
        <authorList>
            <consortium name="DOE Joint Genome Institute"/>
            <person name="Kuo A."/>
            <person name="Miyauchi S."/>
            <person name="Kiss E."/>
            <person name="Drula E."/>
            <person name="Kohler A."/>
            <person name="Sanchez-Garcia M."/>
            <person name="Andreopoulos B."/>
            <person name="Barry K.W."/>
            <person name="Bonito G."/>
            <person name="Buee M."/>
            <person name="Carver A."/>
            <person name="Chen C."/>
            <person name="Cichocki N."/>
            <person name="Clum A."/>
            <person name="Culley D."/>
            <person name="Crous P.W."/>
            <person name="Fauchery L."/>
            <person name="Girlanda M."/>
            <person name="Hayes R."/>
            <person name="Keri Z."/>
            <person name="Labutti K."/>
            <person name="Lipzen A."/>
            <person name="Lombard V."/>
            <person name="Magnuson J."/>
            <person name="Maillard F."/>
            <person name="Morin E."/>
            <person name="Murat C."/>
            <person name="Nolan M."/>
            <person name="Ohm R."/>
            <person name="Pangilinan J."/>
            <person name="Pereira M."/>
            <person name="Perotto S."/>
            <person name="Peter M."/>
            <person name="Riley R."/>
            <person name="Sitrit Y."/>
            <person name="Stielow B."/>
            <person name="Szollosi G."/>
            <person name="Zifcakova L."/>
            <person name="Stursova M."/>
            <person name="Spatafora J.W."/>
            <person name="Tedersoo L."/>
            <person name="Vaario L.-M."/>
            <person name="Yamada A."/>
            <person name="Yan M."/>
            <person name="Wang P."/>
            <person name="Xu J."/>
            <person name="Bruns T."/>
            <person name="Baldrian P."/>
            <person name="Vilgalys R."/>
            <person name="Henrissat B."/>
            <person name="Grigoriev I.V."/>
            <person name="Hibbett D."/>
            <person name="Nagy L.G."/>
            <person name="Martin F.M."/>
        </authorList>
    </citation>
    <scope>NUCLEOTIDE SEQUENCE</scope>
    <source>
        <strain evidence="1">P2</strain>
    </source>
</reference>
<dbReference type="EMBL" id="MU118380">
    <property type="protein sequence ID" value="KAF9642694.1"/>
    <property type="molecule type" value="Genomic_DNA"/>
</dbReference>
<name>A0ACB6YZP3_THEGA</name>
<proteinExistence type="predicted"/>
<gene>
    <name evidence="1" type="ORF">BDM02DRAFT_3124248</name>
</gene>
<keyword evidence="2" id="KW-1185">Reference proteome</keyword>
<evidence type="ECO:0000313" key="1">
    <source>
        <dbReference type="EMBL" id="KAF9642694.1"/>
    </source>
</evidence>
<evidence type="ECO:0000313" key="2">
    <source>
        <dbReference type="Proteomes" id="UP000886501"/>
    </source>
</evidence>